<evidence type="ECO:0008006" key="2">
    <source>
        <dbReference type="Google" id="ProtNLM"/>
    </source>
</evidence>
<reference evidence="1" key="1">
    <citation type="submission" date="2020-04" db="EMBL/GenBank/DDBJ databases">
        <authorList>
            <person name="Chiriac C."/>
            <person name="Salcher M."/>
            <person name="Ghai R."/>
            <person name="Kavagutti S V."/>
        </authorList>
    </citation>
    <scope>NUCLEOTIDE SEQUENCE</scope>
</reference>
<gene>
    <name evidence="1" type="ORF">UFOVP129_15</name>
</gene>
<protein>
    <recommendedName>
        <fullName evidence="2">Holin</fullName>
    </recommendedName>
</protein>
<sequence length="65" mass="6759">MIKSWKTTLFGWLGGLMVSAQPLLDAYKAGAFDGKTGSQLAAAVAIVLLGIYSKDKNVTGGTTPQ</sequence>
<organism evidence="1">
    <name type="scientific">uncultured Caudovirales phage</name>
    <dbReference type="NCBI Taxonomy" id="2100421"/>
    <lineage>
        <taxon>Viruses</taxon>
        <taxon>Duplodnaviria</taxon>
        <taxon>Heunggongvirae</taxon>
        <taxon>Uroviricota</taxon>
        <taxon>Caudoviricetes</taxon>
        <taxon>Peduoviridae</taxon>
        <taxon>Maltschvirus</taxon>
        <taxon>Maltschvirus maltsch</taxon>
    </lineage>
</organism>
<dbReference type="EMBL" id="LR796245">
    <property type="protein sequence ID" value="CAB4130678.1"/>
    <property type="molecule type" value="Genomic_DNA"/>
</dbReference>
<name>A0A6J5L7R8_9CAUD</name>
<accession>A0A6J5L7R8</accession>
<evidence type="ECO:0000313" key="1">
    <source>
        <dbReference type="EMBL" id="CAB4130678.1"/>
    </source>
</evidence>
<proteinExistence type="predicted"/>